<dbReference type="OrthoDB" id="4505626at2759"/>
<evidence type="ECO:0008006" key="10">
    <source>
        <dbReference type="Google" id="ProtNLM"/>
    </source>
</evidence>
<dbReference type="STRING" id="1215338.A0A059JHS1"/>
<keyword evidence="3 6" id="KW-1133">Transmembrane helix</keyword>
<dbReference type="PANTHER" id="PTHR15549">
    <property type="entry name" value="PAIRED IMMUNOGLOBULIN-LIKE TYPE 2 RECEPTOR"/>
    <property type="match status" value="1"/>
</dbReference>
<evidence type="ECO:0000256" key="1">
    <source>
        <dbReference type="ARBA" id="ARBA00004167"/>
    </source>
</evidence>
<gene>
    <name evidence="8" type="ORF">H109_00768</name>
</gene>
<feature type="compositionally biased region" description="Polar residues" evidence="5">
    <location>
        <begin position="227"/>
        <end position="247"/>
    </location>
</feature>
<dbReference type="Proteomes" id="UP000024533">
    <property type="component" value="Unassembled WGS sequence"/>
</dbReference>
<evidence type="ECO:0000256" key="3">
    <source>
        <dbReference type="ARBA" id="ARBA00022989"/>
    </source>
</evidence>
<feature type="compositionally biased region" description="Low complexity" evidence="5">
    <location>
        <begin position="112"/>
        <end position="156"/>
    </location>
</feature>
<proteinExistence type="predicted"/>
<evidence type="ECO:0000256" key="4">
    <source>
        <dbReference type="ARBA" id="ARBA00023136"/>
    </source>
</evidence>
<keyword evidence="2 6" id="KW-0812">Transmembrane</keyword>
<dbReference type="GO" id="GO:0071944">
    <property type="term" value="C:cell periphery"/>
    <property type="evidence" value="ECO:0007669"/>
    <property type="project" value="UniProtKB-ARBA"/>
</dbReference>
<sequence>MPSRTKQRPSIWLAFIIIAFLPSLSHGWTWWWTDDRGDTHIDNGTNDRKCTKMHLPKGKQYRWDSEGSMHCISLFSDDHCGDRNGWSCPPWGPRYQGQNVSLSYLVNMNGEEISSTPSSTEPTPTESSASTSNTSSPESTSPMTSIPTSPSTSTNTPVPPPVDAGKLSGGAIAGIVVGVIGLIAFVAFLCFISYRLGQRNPIVKVSVEEPKDQSGGSGSPSAHEMHSPTQPSMAESQNMSTASSPLSPRSELADSGLFTKRQMLSMPQRPRATELPDNGRQEIAA</sequence>
<dbReference type="HOGENOM" id="CLU_1015543_0_0_1"/>
<evidence type="ECO:0000256" key="5">
    <source>
        <dbReference type="SAM" id="MobiDB-lite"/>
    </source>
</evidence>
<name>A0A059JHS1_TRIIM</name>
<dbReference type="AlphaFoldDB" id="A0A059JHS1"/>
<protein>
    <recommendedName>
        <fullName evidence="10">Mid2 domain-containing protein</fullName>
    </recommendedName>
</protein>
<comment type="caution">
    <text evidence="8">The sequence shown here is derived from an EMBL/GenBank/DDBJ whole genome shotgun (WGS) entry which is preliminary data.</text>
</comment>
<evidence type="ECO:0000313" key="9">
    <source>
        <dbReference type="Proteomes" id="UP000024533"/>
    </source>
</evidence>
<feature type="region of interest" description="Disordered" evidence="5">
    <location>
        <begin position="208"/>
        <end position="285"/>
    </location>
</feature>
<comment type="subcellular location">
    <subcellularLocation>
        <location evidence="1">Membrane</location>
        <topology evidence="1">Single-pass membrane protein</topology>
    </subcellularLocation>
</comment>
<evidence type="ECO:0000256" key="6">
    <source>
        <dbReference type="SAM" id="Phobius"/>
    </source>
</evidence>
<keyword evidence="9" id="KW-1185">Reference proteome</keyword>
<keyword evidence="7" id="KW-0732">Signal</keyword>
<evidence type="ECO:0000313" key="8">
    <source>
        <dbReference type="EMBL" id="KDB27441.1"/>
    </source>
</evidence>
<evidence type="ECO:0000256" key="7">
    <source>
        <dbReference type="SAM" id="SignalP"/>
    </source>
</evidence>
<evidence type="ECO:0000256" key="2">
    <source>
        <dbReference type="ARBA" id="ARBA00022692"/>
    </source>
</evidence>
<accession>A0A059JHS1</accession>
<dbReference type="EMBL" id="AOKY01000060">
    <property type="protein sequence ID" value="KDB27441.1"/>
    <property type="molecule type" value="Genomic_DNA"/>
</dbReference>
<feature type="compositionally biased region" description="Basic and acidic residues" evidence="5">
    <location>
        <begin position="271"/>
        <end position="285"/>
    </location>
</feature>
<feature type="signal peptide" evidence="7">
    <location>
        <begin position="1"/>
        <end position="27"/>
    </location>
</feature>
<organism evidence="8 9">
    <name type="scientific">Trichophyton interdigitale (strain MR816)</name>
    <dbReference type="NCBI Taxonomy" id="1215338"/>
    <lineage>
        <taxon>Eukaryota</taxon>
        <taxon>Fungi</taxon>
        <taxon>Dikarya</taxon>
        <taxon>Ascomycota</taxon>
        <taxon>Pezizomycotina</taxon>
        <taxon>Eurotiomycetes</taxon>
        <taxon>Eurotiomycetidae</taxon>
        <taxon>Onygenales</taxon>
        <taxon>Arthrodermataceae</taxon>
        <taxon>Trichophyton</taxon>
    </lineage>
</organism>
<dbReference type="OMA" id="WGPRYQG"/>
<feature type="chain" id="PRO_5001574946" description="Mid2 domain-containing protein" evidence="7">
    <location>
        <begin position="28"/>
        <end position="285"/>
    </location>
</feature>
<dbReference type="GO" id="GO:0016020">
    <property type="term" value="C:membrane"/>
    <property type="evidence" value="ECO:0007669"/>
    <property type="project" value="UniProtKB-SubCell"/>
</dbReference>
<dbReference type="PANTHER" id="PTHR15549:SF26">
    <property type="entry name" value="AXIAL BUDDING PATTERN PROTEIN 2-RELATED"/>
    <property type="match status" value="1"/>
</dbReference>
<reference evidence="8 9" key="1">
    <citation type="submission" date="2014-02" db="EMBL/GenBank/DDBJ databases">
        <title>The Genome Sequence of Trichophyton interdigitale MR816.</title>
        <authorList>
            <consortium name="The Broad Institute Genomics Platform"/>
            <person name="Cuomo C.A."/>
            <person name="White T.C."/>
            <person name="Graser Y."/>
            <person name="Martinez-Rossi N."/>
            <person name="Heitman J."/>
            <person name="Young S.K."/>
            <person name="Zeng Q."/>
            <person name="Gargeya S."/>
            <person name="Abouelleil A."/>
            <person name="Alvarado L."/>
            <person name="Chapman S.B."/>
            <person name="Gainer-Dewar J."/>
            <person name="Goldberg J."/>
            <person name="Griggs A."/>
            <person name="Gujja S."/>
            <person name="Hansen M."/>
            <person name="Howarth C."/>
            <person name="Imamovic A."/>
            <person name="Larimer J."/>
            <person name="Martinez D."/>
            <person name="Murphy C."/>
            <person name="Pearson M.D."/>
            <person name="Persinoti G."/>
            <person name="Poon T."/>
            <person name="Priest M."/>
            <person name="Roberts A.D."/>
            <person name="Saif S."/>
            <person name="Shea T.D."/>
            <person name="Sykes S.N."/>
            <person name="Wortman J."/>
            <person name="Nusbaum C."/>
            <person name="Birren B."/>
        </authorList>
    </citation>
    <scope>NUCLEOTIDE SEQUENCE [LARGE SCALE GENOMIC DNA]</scope>
    <source>
        <strain evidence="8 9">MR816</strain>
    </source>
</reference>
<dbReference type="InterPro" id="IPR051694">
    <property type="entry name" value="Immunoregulatory_rcpt-like"/>
</dbReference>
<keyword evidence="4 6" id="KW-0472">Membrane</keyword>
<feature type="transmembrane region" description="Helical" evidence="6">
    <location>
        <begin position="171"/>
        <end position="194"/>
    </location>
</feature>
<feature type="region of interest" description="Disordered" evidence="5">
    <location>
        <begin position="112"/>
        <end position="161"/>
    </location>
</feature>